<dbReference type="InterPro" id="IPR014942">
    <property type="entry name" value="AbiEii"/>
</dbReference>
<sequence>MKLTPLHERLLADILDLGSPYPLVLTGGYAVQAHGLVERFSRDLDVATENPAPMDEIVAALTAGLTARGWRTTHVQTDPLSGRFLVTDPDTGEECEVDVLKEAFWAPPAQTPYGPVLSLDDVIGTKVRALADRGTVRDLIDVRAASRHRSTADLESLGRRRAPDEFSLENLRDRLTGADWYEDEDYAAYGLTSRQIEELKTWALAWAQDLGARIHDENA</sequence>
<keyword evidence="2" id="KW-1185">Reference proteome</keyword>
<name>A0ABU7FX23_9ACTN</name>
<keyword evidence="1" id="KW-0808">Transferase</keyword>
<gene>
    <name evidence="1" type="ORF">VXC91_44055</name>
</gene>
<organism evidence="1 2">
    <name type="scientific">Streptomyces chiangmaiensis</name>
    <dbReference type="NCBI Taxonomy" id="766497"/>
    <lineage>
        <taxon>Bacteria</taxon>
        <taxon>Bacillati</taxon>
        <taxon>Actinomycetota</taxon>
        <taxon>Actinomycetes</taxon>
        <taxon>Kitasatosporales</taxon>
        <taxon>Streptomycetaceae</taxon>
        <taxon>Streptomyces</taxon>
    </lineage>
</organism>
<dbReference type="Pfam" id="PF08843">
    <property type="entry name" value="AbiEii"/>
    <property type="match status" value="1"/>
</dbReference>
<protein>
    <submittedName>
        <fullName evidence="1">Nucleotidyl transferase AbiEii/AbiGii toxin family protein</fullName>
    </submittedName>
</protein>
<reference evidence="1" key="1">
    <citation type="submission" date="2024-01" db="EMBL/GenBank/DDBJ databases">
        <title>First draft genome sequence data of TA4-1, the type strain of Gram-positive actinobacterium Streptomyces chiangmaiensis.</title>
        <authorList>
            <person name="Yasawong M."/>
            <person name="Nantapong N."/>
        </authorList>
    </citation>
    <scope>NUCLEOTIDE SEQUENCE</scope>
    <source>
        <strain evidence="1">TA4-1</strain>
    </source>
</reference>
<dbReference type="RefSeq" id="WP_329512960.1">
    <property type="nucleotide sequence ID" value="NZ_BAAAYZ010000063.1"/>
</dbReference>
<dbReference type="EMBL" id="JAYWVC010000441">
    <property type="protein sequence ID" value="MED7828627.1"/>
    <property type="molecule type" value="Genomic_DNA"/>
</dbReference>
<dbReference type="Proteomes" id="UP001333996">
    <property type="component" value="Unassembled WGS sequence"/>
</dbReference>
<evidence type="ECO:0000313" key="2">
    <source>
        <dbReference type="Proteomes" id="UP001333996"/>
    </source>
</evidence>
<accession>A0ABU7FX23</accession>
<dbReference type="GO" id="GO:0016740">
    <property type="term" value="F:transferase activity"/>
    <property type="evidence" value="ECO:0007669"/>
    <property type="project" value="UniProtKB-KW"/>
</dbReference>
<evidence type="ECO:0000313" key="1">
    <source>
        <dbReference type="EMBL" id="MED7828627.1"/>
    </source>
</evidence>
<comment type="caution">
    <text evidence="1">The sequence shown here is derived from an EMBL/GenBank/DDBJ whole genome shotgun (WGS) entry which is preliminary data.</text>
</comment>
<proteinExistence type="predicted"/>